<protein>
    <recommendedName>
        <fullName evidence="4">AAA domain-containing protein</fullName>
    </recommendedName>
</protein>
<keyword evidence="3" id="KW-1185">Reference proteome</keyword>
<dbReference type="EMBL" id="FWXI01000043">
    <property type="protein sequence ID" value="SMD16476.1"/>
    <property type="molecule type" value="Genomic_DNA"/>
</dbReference>
<feature type="coiled-coil region" evidence="1">
    <location>
        <begin position="309"/>
        <end position="368"/>
    </location>
</feature>
<dbReference type="AlphaFoldDB" id="A0A1W2F4N0"/>
<dbReference type="RefSeq" id="WP_084578505.1">
    <property type="nucleotide sequence ID" value="NZ_CP155572.1"/>
</dbReference>
<reference evidence="2 3" key="1">
    <citation type="submission" date="2017-04" db="EMBL/GenBank/DDBJ databases">
        <authorList>
            <person name="Afonso C.L."/>
            <person name="Miller P.J."/>
            <person name="Scott M.A."/>
            <person name="Spackman E."/>
            <person name="Goraichik I."/>
            <person name="Dimitrov K.M."/>
            <person name="Suarez D.L."/>
            <person name="Swayne D.E."/>
        </authorList>
    </citation>
    <scope>NUCLEOTIDE SEQUENCE [LARGE SCALE GENOMIC DNA]</scope>
    <source>
        <strain evidence="2 3">DSM 5090</strain>
    </source>
</reference>
<sequence length="401" mass="45721">MLKINRLRIELKTEKGIYGIDESFDYGLNFIASNDNTCGKSSILAAIYYCFGFEEIIGGRGEKVLTSVYKTSIEDGDLILPVLESGAFLEITNGETVITVFRAAKMQNRDSKLISVFFSSMENVGQPNILVDDMYVHLPNSATNNKGFHNFLEHFLHLELPLVPASDDVARKLYLQLIFSCMFIEQKHGWADIFSGMPILGIRESKKRVIEFILSLDTLENEKKKEHLRNLENQINSKWRALGQLLEDSANKQLCSINALPLTPRILNEADLSRISINKGNISIEDYISSLQIEYNNLMQLTPKIVDNFDQIQEELNEIEKSMTTFERDIRQYIDMTAAEDLSIKSLINNLEIINNDIRNNKDAARLRNLGSELNCLSSLDIYALFVISLFKIHYCQILII</sequence>
<accession>A0A1W2F4N0</accession>
<dbReference type="OrthoDB" id="6397230at2"/>
<gene>
    <name evidence="2" type="ORF">SAMN04488500_14311</name>
</gene>
<name>A0A1W2F4N0_9FIRM</name>
<organism evidence="2 3">
    <name type="scientific">Sporomusa malonica</name>
    <dbReference type="NCBI Taxonomy" id="112901"/>
    <lineage>
        <taxon>Bacteria</taxon>
        <taxon>Bacillati</taxon>
        <taxon>Bacillota</taxon>
        <taxon>Negativicutes</taxon>
        <taxon>Selenomonadales</taxon>
        <taxon>Sporomusaceae</taxon>
        <taxon>Sporomusa</taxon>
    </lineage>
</organism>
<dbReference type="STRING" id="112901.SAMN04488500_14311"/>
<evidence type="ECO:0000313" key="3">
    <source>
        <dbReference type="Proteomes" id="UP000192738"/>
    </source>
</evidence>
<evidence type="ECO:0000256" key="1">
    <source>
        <dbReference type="SAM" id="Coils"/>
    </source>
</evidence>
<evidence type="ECO:0000313" key="2">
    <source>
        <dbReference type="EMBL" id="SMD16476.1"/>
    </source>
</evidence>
<dbReference type="Gene3D" id="3.40.50.300">
    <property type="entry name" value="P-loop containing nucleotide triphosphate hydrolases"/>
    <property type="match status" value="1"/>
</dbReference>
<dbReference type="InterPro" id="IPR027417">
    <property type="entry name" value="P-loop_NTPase"/>
</dbReference>
<proteinExistence type="predicted"/>
<keyword evidence="1" id="KW-0175">Coiled coil</keyword>
<evidence type="ECO:0008006" key="4">
    <source>
        <dbReference type="Google" id="ProtNLM"/>
    </source>
</evidence>
<dbReference type="Proteomes" id="UP000192738">
    <property type="component" value="Unassembled WGS sequence"/>
</dbReference>